<evidence type="ECO:0000313" key="3">
    <source>
        <dbReference type="EMBL" id="SDG17176.1"/>
    </source>
</evidence>
<dbReference type="PIRSF" id="PIRSF017082">
    <property type="entry name" value="YflP"/>
    <property type="match status" value="1"/>
</dbReference>
<keyword evidence="3" id="KW-0675">Receptor</keyword>
<sequence>MRLNHLTGAGKALALAGVALGLGSAPAQAADYPQKPVELVIPFSQGGGTDQVGRIFAQYAEPYLGTEIFVSNRTGGSGAVGFAYGAAAKPDGHVITMVVTTLAAAPHTIDQYPVSYEDFAPVCLLTAPPATLAVHPDSGITSLEDLIAKAKAEPGKITIGTAGPGSNTHLIAASLADQAGIEVRYVPNKGSGPALTATYGKHIDVAVADKAEVAPWISDGRLRAITVFTDDPANSIDGVKMASESGFNIDIGSFRAIGAPKGTPQPVLDVLIETCRKTSEDPAFVEHITKTGTEPYVLLGEKFGTWLAGKHKAFGDAVKAAGL</sequence>
<name>A0A8G2EZT2_9PROT</name>
<comment type="caution">
    <text evidence="3">The sequence shown here is derived from an EMBL/GenBank/DDBJ whole genome shotgun (WGS) entry which is preliminary data.</text>
</comment>
<proteinExistence type="inferred from homology"/>
<keyword evidence="2" id="KW-0732">Signal</keyword>
<dbReference type="AlphaFoldDB" id="A0A8G2EZT2"/>
<reference evidence="3 4" key="1">
    <citation type="submission" date="2016-10" db="EMBL/GenBank/DDBJ databases">
        <authorList>
            <person name="Varghese N."/>
            <person name="Submissions S."/>
        </authorList>
    </citation>
    <scope>NUCLEOTIDE SEQUENCE [LARGE SCALE GENOMIC DNA]</scope>
    <source>
        <strain evidence="3 4">DSM 18839</strain>
    </source>
</reference>
<accession>A0A8G2EZT2</accession>
<evidence type="ECO:0000313" key="4">
    <source>
        <dbReference type="Proteomes" id="UP000198615"/>
    </source>
</evidence>
<dbReference type="Proteomes" id="UP000198615">
    <property type="component" value="Unassembled WGS sequence"/>
</dbReference>
<dbReference type="PANTHER" id="PTHR42928">
    <property type="entry name" value="TRICARBOXYLATE-BINDING PROTEIN"/>
    <property type="match status" value="1"/>
</dbReference>
<feature type="chain" id="PRO_5034637295" evidence="2">
    <location>
        <begin position="30"/>
        <end position="323"/>
    </location>
</feature>
<comment type="similarity">
    <text evidence="1">Belongs to the UPF0065 (bug) family.</text>
</comment>
<dbReference type="Gene3D" id="3.40.190.150">
    <property type="entry name" value="Bordetella uptake gene, domain 1"/>
    <property type="match status" value="1"/>
</dbReference>
<dbReference type="OrthoDB" id="7250553at2"/>
<keyword evidence="4" id="KW-1185">Reference proteome</keyword>
<protein>
    <submittedName>
        <fullName evidence="3">Tripartite-type tricarboxylate transporter, receptor component TctC</fullName>
    </submittedName>
</protein>
<dbReference type="InterPro" id="IPR042100">
    <property type="entry name" value="Bug_dom1"/>
</dbReference>
<dbReference type="PANTHER" id="PTHR42928:SF5">
    <property type="entry name" value="BLR1237 PROTEIN"/>
    <property type="match status" value="1"/>
</dbReference>
<dbReference type="EMBL" id="FNBW01000011">
    <property type="protein sequence ID" value="SDG17176.1"/>
    <property type="molecule type" value="Genomic_DNA"/>
</dbReference>
<evidence type="ECO:0000256" key="1">
    <source>
        <dbReference type="ARBA" id="ARBA00006987"/>
    </source>
</evidence>
<dbReference type="CDD" id="cd07012">
    <property type="entry name" value="PBP2_Bug_TTT"/>
    <property type="match status" value="1"/>
</dbReference>
<gene>
    <name evidence="3" type="ORF">SAMN05660686_03602</name>
</gene>
<dbReference type="Gene3D" id="3.40.190.10">
    <property type="entry name" value="Periplasmic binding protein-like II"/>
    <property type="match status" value="1"/>
</dbReference>
<dbReference type="InterPro" id="IPR005064">
    <property type="entry name" value="BUG"/>
</dbReference>
<organism evidence="3 4">
    <name type="scientific">Thalassobaculum litoreum DSM 18839</name>
    <dbReference type="NCBI Taxonomy" id="1123362"/>
    <lineage>
        <taxon>Bacteria</taxon>
        <taxon>Pseudomonadati</taxon>
        <taxon>Pseudomonadota</taxon>
        <taxon>Alphaproteobacteria</taxon>
        <taxon>Rhodospirillales</taxon>
        <taxon>Thalassobaculaceae</taxon>
        <taxon>Thalassobaculum</taxon>
    </lineage>
</organism>
<dbReference type="Pfam" id="PF03401">
    <property type="entry name" value="TctC"/>
    <property type="match status" value="1"/>
</dbReference>
<dbReference type="RefSeq" id="WP_093152471.1">
    <property type="nucleotide sequence ID" value="NZ_FNBW01000011.1"/>
</dbReference>
<feature type="signal peptide" evidence="2">
    <location>
        <begin position="1"/>
        <end position="29"/>
    </location>
</feature>
<evidence type="ECO:0000256" key="2">
    <source>
        <dbReference type="SAM" id="SignalP"/>
    </source>
</evidence>
<dbReference type="SUPFAM" id="SSF53850">
    <property type="entry name" value="Periplasmic binding protein-like II"/>
    <property type="match status" value="1"/>
</dbReference>